<feature type="domain" description="DUF4283" evidence="1">
    <location>
        <begin position="14"/>
        <end position="69"/>
    </location>
</feature>
<evidence type="ECO:0000313" key="3">
    <source>
        <dbReference type="Proteomes" id="UP000436088"/>
    </source>
</evidence>
<dbReference type="EMBL" id="VEPZ02000791">
    <property type="protein sequence ID" value="KAE8719347.1"/>
    <property type="molecule type" value="Genomic_DNA"/>
</dbReference>
<comment type="caution">
    <text evidence="2">The sequence shown here is derived from an EMBL/GenBank/DDBJ whole genome shotgun (WGS) entry which is preliminary data.</text>
</comment>
<dbReference type="InterPro" id="IPR040256">
    <property type="entry name" value="At4g02000-like"/>
</dbReference>
<organism evidence="2 3">
    <name type="scientific">Hibiscus syriacus</name>
    <name type="common">Rose of Sharon</name>
    <dbReference type="NCBI Taxonomy" id="106335"/>
    <lineage>
        <taxon>Eukaryota</taxon>
        <taxon>Viridiplantae</taxon>
        <taxon>Streptophyta</taxon>
        <taxon>Embryophyta</taxon>
        <taxon>Tracheophyta</taxon>
        <taxon>Spermatophyta</taxon>
        <taxon>Magnoliopsida</taxon>
        <taxon>eudicotyledons</taxon>
        <taxon>Gunneridae</taxon>
        <taxon>Pentapetalae</taxon>
        <taxon>rosids</taxon>
        <taxon>malvids</taxon>
        <taxon>Malvales</taxon>
        <taxon>Malvaceae</taxon>
        <taxon>Malvoideae</taxon>
        <taxon>Hibiscus</taxon>
    </lineage>
</organism>
<dbReference type="PANTHER" id="PTHR31286:SF180">
    <property type="entry name" value="OS10G0362600 PROTEIN"/>
    <property type="match status" value="1"/>
</dbReference>
<evidence type="ECO:0000313" key="2">
    <source>
        <dbReference type="EMBL" id="KAE8719347.1"/>
    </source>
</evidence>
<keyword evidence="3" id="KW-1185">Reference proteome</keyword>
<protein>
    <recommendedName>
        <fullName evidence="1">DUF4283 domain-containing protein</fullName>
    </recommendedName>
</protein>
<name>A0A6A3BTV2_HIBSY</name>
<evidence type="ECO:0000259" key="1">
    <source>
        <dbReference type="Pfam" id="PF14111"/>
    </source>
</evidence>
<accession>A0A6A3BTV2</accession>
<sequence>MPTNPLDADAFMHVFRVVWGTTRLVEVSSLGEDTFLFKLSSDIAMDYVFSRTPWTFNGDLVSLQSYDPSRGIGEYEFNCLPIWVRVYDLPLGWVNARVWDLIAKKLGEPLAVDLRTGAGRLGSHLRIRVIRFFVDSRQSDHPFSTPPAPSCFLHCSESASVLYFSVVVGTWRGEKVKVFDVQNCELSSTLFKIVNRALYTYYDIFRRPESVFEVRLAKFEPDKMVFTD</sequence>
<dbReference type="Proteomes" id="UP000436088">
    <property type="component" value="Unassembled WGS sequence"/>
</dbReference>
<reference evidence="2" key="1">
    <citation type="submission" date="2019-09" db="EMBL/GenBank/DDBJ databases">
        <title>Draft genome information of white flower Hibiscus syriacus.</title>
        <authorList>
            <person name="Kim Y.-M."/>
        </authorList>
    </citation>
    <scope>NUCLEOTIDE SEQUENCE [LARGE SCALE GENOMIC DNA]</scope>
    <source>
        <strain evidence="2">YM2019G1</strain>
    </source>
</reference>
<dbReference type="PANTHER" id="PTHR31286">
    <property type="entry name" value="GLYCINE-RICH CELL WALL STRUCTURAL PROTEIN 1.8-LIKE"/>
    <property type="match status" value="1"/>
</dbReference>
<gene>
    <name evidence="2" type="ORF">F3Y22_tig00109971pilonHSYRG00029</name>
</gene>
<dbReference type="AlphaFoldDB" id="A0A6A3BTV2"/>
<dbReference type="Pfam" id="PF14111">
    <property type="entry name" value="DUF4283"/>
    <property type="match status" value="1"/>
</dbReference>
<proteinExistence type="predicted"/>
<dbReference type="InterPro" id="IPR025558">
    <property type="entry name" value="DUF4283"/>
</dbReference>